<gene>
    <name evidence="1" type="ORF">RhiirA4_490836</name>
</gene>
<reference evidence="1 2" key="1">
    <citation type="submission" date="2015-10" db="EMBL/GenBank/DDBJ databases">
        <title>Genome analyses suggest a sexual origin of heterokaryosis in a supposedly ancient asexual fungus.</title>
        <authorList>
            <person name="Ropars J."/>
            <person name="Sedzielewska K."/>
            <person name="Noel J."/>
            <person name="Charron P."/>
            <person name="Farinelli L."/>
            <person name="Marton T."/>
            <person name="Kruger M."/>
            <person name="Pelin A."/>
            <person name="Brachmann A."/>
            <person name="Corradi N."/>
        </authorList>
    </citation>
    <scope>NUCLEOTIDE SEQUENCE [LARGE SCALE GENOMIC DNA]</scope>
    <source>
        <strain evidence="1 2">A4</strain>
    </source>
</reference>
<dbReference type="EMBL" id="LLXI01008860">
    <property type="protein sequence ID" value="PKY63060.1"/>
    <property type="molecule type" value="Genomic_DNA"/>
</dbReference>
<keyword evidence="2" id="KW-1185">Reference proteome</keyword>
<proteinExistence type="predicted"/>
<dbReference type="Proteomes" id="UP000234323">
    <property type="component" value="Unassembled WGS sequence"/>
</dbReference>
<name>A0A2I1HVZ6_9GLOM</name>
<dbReference type="AlphaFoldDB" id="A0A2I1HVZ6"/>
<comment type="caution">
    <text evidence="1">The sequence shown here is derived from an EMBL/GenBank/DDBJ whole genome shotgun (WGS) entry which is preliminary data.</text>
</comment>
<accession>A0A2I1HVZ6</accession>
<dbReference type="VEuPathDB" id="FungiDB:FUN_005431"/>
<evidence type="ECO:0000313" key="1">
    <source>
        <dbReference type="EMBL" id="PKY63060.1"/>
    </source>
</evidence>
<evidence type="ECO:0000313" key="2">
    <source>
        <dbReference type="Proteomes" id="UP000234323"/>
    </source>
</evidence>
<sequence>MVENDQDKNIECPYGGETLPNLLLPSKVSEYLNDISTGIKSARTIIVEQYEFCLVHKGEGTIILCGIEKGYPLYI</sequence>
<protein>
    <submittedName>
        <fullName evidence="1">Uncharacterized protein</fullName>
    </submittedName>
</protein>
<organism evidence="1 2">
    <name type="scientific">Rhizophagus irregularis</name>
    <dbReference type="NCBI Taxonomy" id="588596"/>
    <lineage>
        <taxon>Eukaryota</taxon>
        <taxon>Fungi</taxon>
        <taxon>Fungi incertae sedis</taxon>
        <taxon>Mucoromycota</taxon>
        <taxon>Glomeromycotina</taxon>
        <taxon>Glomeromycetes</taxon>
        <taxon>Glomerales</taxon>
        <taxon>Glomeraceae</taxon>
        <taxon>Rhizophagus</taxon>
    </lineage>
</organism>